<dbReference type="EMBL" id="CP034235">
    <property type="protein sequence ID" value="QGQ98415.1"/>
    <property type="molecule type" value="Genomic_DNA"/>
</dbReference>
<dbReference type="Pfam" id="PF01261">
    <property type="entry name" value="AP_endonuc_2"/>
    <property type="match status" value="1"/>
</dbReference>
<evidence type="ECO:0000259" key="1">
    <source>
        <dbReference type="Pfam" id="PF01261"/>
    </source>
</evidence>
<dbReference type="InterPro" id="IPR036237">
    <property type="entry name" value="Xyl_isomerase-like_sf"/>
</dbReference>
<protein>
    <recommendedName>
        <fullName evidence="1">Xylose isomerase-like TIM barrel domain-containing protein</fullName>
    </recommendedName>
</protein>
<proteinExistence type="predicted"/>
<reference evidence="3" key="1">
    <citation type="submission" date="2018-11" db="EMBL/GenBank/DDBJ databases">
        <title>Complete genome sequence of Paenibacillus sp. ML311-T8.</title>
        <authorList>
            <person name="Nam Y.-D."/>
            <person name="Kang J."/>
            <person name="Chung W.-H."/>
            <person name="Park Y.S."/>
        </authorList>
    </citation>
    <scope>NUCLEOTIDE SEQUENCE [LARGE SCALE GENOMIC DNA]</scope>
    <source>
        <strain evidence="3">ML311-T8</strain>
    </source>
</reference>
<dbReference type="AlphaFoldDB" id="A0A6B8RS97"/>
<dbReference type="PANTHER" id="PTHR12110:SF21">
    <property type="entry name" value="XYLOSE ISOMERASE-LIKE TIM BARREL DOMAIN-CONTAINING PROTEIN"/>
    <property type="match status" value="1"/>
</dbReference>
<organism evidence="2 3">
    <name type="scientific">Paenibacillus psychroresistens</name>
    <dbReference type="NCBI Taxonomy" id="1778678"/>
    <lineage>
        <taxon>Bacteria</taxon>
        <taxon>Bacillati</taxon>
        <taxon>Bacillota</taxon>
        <taxon>Bacilli</taxon>
        <taxon>Bacillales</taxon>
        <taxon>Paenibacillaceae</taxon>
        <taxon>Paenibacillus</taxon>
    </lineage>
</organism>
<keyword evidence="3" id="KW-1185">Reference proteome</keyword>
<sequence>MATLKLSFTTLATPELSGIEAIKLARKYGYQGIDLRVSENRGELTLAATRKQITEIKDTLKSEGICLVSLMAYNSAVSSGNVNWMRMEDSICRHLELADRVEAQSVRISLEKKAPEMDSRAYCDGVLQSLSIALKDVPDGVEVWIQNHYNHLNAVECANLVRCLNHPKLGFLLSTDHCLIQNEDLEEVLKEAKGITKQIYMADIIRIEKGYEDVLPGMGQVPLMEIYQGIGGKQFKGWITLKWENIWRPYLADHEIILPFFINYIKEHMNDKCCK</sequence>
<dbReference type="KEGG" id="ppsc:EHS13_27765"/>
<dbReference type="SUPFAM" id="SSF51658">
    <property type="entry name" value="Xylose isomerase-like"/>
    <property type="match status" value="1"/>
</dbReference>
<evidence type="ECO:0000313" key="3">
    <source>
        <dbReference type="Proteomes" id="UP000426246"/>
    </source>
</evidence>
<dbReference type="InterPro" id="IPR050312">
    <property type="entry name" value="IolE/XylAMocC-like"/>
</dbReference>
<name>A0A6B8RS97_9BACL</name>
<dbReference type="InterPro" id="IPR013022">
    <property type="entry name" value="Xyl_isomerase-like_TIM-brl"/>
</dbReference>
<dbReference type="Proteomes" id="UP000426246">
    <property type="component" value="Chromosome"/>
</dbReference>
<feature type="domain" description="Xylose isomerase-like TIM barrel" evidence="1">
    <location>
        <begin position="23"/>
        <end position="245"/>
    </location>
</feature>
<evidence type="ECO:0000313" key="2">
    <source>
        <dbReference type="EMBL" id="QGQ98415.1"/>
    </source>
</evidence>
<dbReference type="Gene3D" id="3.20.20.150">
    <property type="entry name" value="Divalent-metal-dependent TIM barrel enzymes"/>
    <property type="match status" value="1"/>
</dbReference>
<dbReference type="PANTHER" id="PTHR12110">
    <property type="entry name" value="HYDROXYPYRUVATE ISOMERASE"/>
    <property type="match status" value="1"/>
</dbReference>
<gene>
    <name evidence="2" type="ORF">EHS13_27765</name>
</gene>
<accession>A0A6B8RS97</accession>